<dbReference type="InterPro" id="IPR018496">
    <property type="entry name" value="PsdUridine_synth_RsuA/RluB_CS"/>
</dbReference>
<evidence type="ECO:0000256" key="5">
    <source>
        <dbReference type="ARBA" id="ARBA00037590"/>
    </source>
</evidence>
<keyword evidence="3 7" id="KW-0413">Isomerase</keyword>
<accession>A0A2G1UI28</accession>
<dbReference type="SMART" id="SM00363">
    <property type="entry name" value="S4"/>
    <property type="match status" value="1"/>
</dbReference>
<dbReference type="GO" id="GO:0160136">
    <property type="term" value="F:16S rRNA pseudouridine(516) synthase activity"/>
    <property type="evidence" value="ECO:0007669"/>
    <property type="project" value="UniProtKB-EC"/>
</dbReference>
<sequence>MRLDFFVASTSGLSRKEAKRAISAGRVLVDNVPCTRANTSVCETRKIALDGTPLVLPGARYLMLNKPAGVVSATRDGEHATALDLLPAQWRAGLHIVGRLDRDTTGLLLLTDDGQWSHRVTSPRIECPKTYRAWLAEPVSPAMLEQLAEGVLLKNDPKPTRPAEVRQLAERIIELTITEGRYHQVKRMLAAVGNHVTGLHRSRIGGIILDPALAEGDYRALTADEIASVG</sequence>
<comment type="caution">
    <text evidence="9">The sequence shown here is derived from an EMBL/GenBank/DDBJ whole genome shotgun (WGS) entry which is preliminary data.</text>
</comment>
<comment type="function">
    <text evidence="5">Responsible for synthesis of pseudouridine from uracil-516 in 16S ribosomal RNA.</text>
</comment>
<dbReference type="Proteomes" id="UP000231409">
    <property type="component" value="Unassembled WGS sequence"/>
</dbReference>
<dbReference type="Gene3D" id="3.10.290.10">
    <property type="entry name" value="RNA-binding S4 domain"/>
    <property type="match status" value="1"/>
</dbReference>
<dbReference type="Gene3D" id="3.30.70.580">
    <property type="entry name" value="Pseudouridine synthase I, catalytic domain, N-terminal subdomain"/>
    <property type="match status" value="1"/>
</dbReference>
<organism evidence="9 10">
    <name type="scientific">Marinobacter profundi</name>
    <dbReference type="NCBI Taxonomy" id="2666256"/>
    <lineage>
        <taxon>Bacteria</taxon>
        <taxon>Pseudomonadati</taxon>
        <taxon>Pseudomonadota</taxon>
        <taxon>Gammaproteobacteria</taxon>
        <taxon>Pseudomonadales</taxon>
        <taxon>Marinobacteraceae</taxon>
        <taxon>Marinobacter</taxon>
    </lineage>
</organism>
<reference evidence="9 10" key="1">
    <citation type="submission" date="2017-09" db="EMBL/GenBank/DDBJ databases">
        <title>The draft genome sequences of Marinobacter sp. PWS21.</title>
        <authorList>
            <person name="Cao J."/>
        </authorList>
    </citation>
    <scope>NUCLEOTIDE SEQUENCE [LARGE SCALE GENOMIC DNA]</scope>
    <source>
        <strain evidence="9 10">PWS21</strain>
    </source>
</reference>
<gene>
    <name evidence="9" type="ORF">CLH61_14255</name>
</gene>
<dbReference type="InterPro" id="IPR002942">
    <property type="entry name" value="S4_RNA-bd"/>
</dbReference>
<keyword evidence="10" id="KW-1185">Reference proteome</keyword>
<comment type="similarity">
    <text evidence="1 7">Belongs to the pseudouridine synthase RsuA family.</text>
</comment>
<dbReference type="Gene3D" id="3.30.70.1560">
    <property type="entry name" value="Alpha-L RNA-binding motif"/>
    <property type="match status" value="1"/>
</dbReference>
<dbReference type="InterPro" id="IPR020103">
    <property type="entry name" value="PsdUridine_synth_cat_dom_sf"/>
</dbReference>
<protein>
    <recommendedName>
        <fullName evidence="7">Pseudouridine synthase</fullName>
        <ecNumber evidence="7">5.4.99.-</ecNumber>
    </recommendedName>
</protein>
<evidence type="ECO:0000256" key="3">
    <source>
        <dbReference type="ARBA" id="ARBA00023235"/>
    </source>
</evidence>
<evidence type="ECO:0000256" key="1">
    <source>
        <dbReference type="ARBA" id="ARBA00008348"/>
    </source>
</evidence>
<dbReference type="EMBL" id="NTFH01000011">
    <property type="protein sequence ID" value="PHQ14079.1"/>
    <property type="molecule type" value="Genomic_DNA"/>
</dbReference>
<dbReference type="CDD" id="cd00165">
    <property type="entry name" value="S4"/>
    <property type="match status" value="1"/>
</dbReference>
<dbReference type="InterPro" id="IPR050343">
    <property type="entry name" value="RsuA_PseudoU_synthase"/>
</dbReference>
<name>A0A2G1UI28_9GAMM</name>
<dbReference type="SUPFAM" id="SSF55174">
    <property type="entry name" value="Alpha-L RNA-binding motif"/>
    <property type="match status" value="1"/>
</dbReference>
<evidence type="ECO:0000259" key="8">
    <source>
        <dbReference type="SMART" id="SM00363"/>
    </source>
</evidence>
<dbReference type="GO" id="GO:0000455">
    <property type="term" value="P:enzyme-directed rRNA pseudouridine synthesis"/>
    <property type="evidence" value="ECO:0007669"/>
    <property type="project" value="UniProtKB-ARBA"/>
</dbReference>
<proteinExistence type="inferred from homology"/>
<dbReference type="SUPFAM" id="SSF55120">
    <property type="entry name" value="Pseudouridine synthase"/>
    <property type="match status" value="1"/>
</dbReference>
<dbReference type="InterPro" id="IPR020094">
    <property type="entry name" value="TruA/RsuA/RluB/E/F_N"/>
</dbReference>
<evidence type="ECO:0000313" key="10">
    <source>
        <dbReference type="Proteomes" id="UP000231409"/>
    </source>
</evidence>
<dbReference type="PANTHER" id="PTHR47683">
    <property type="entry name" value="PSEUDOURIDINE SYNTHASE FAMILY PROTEIN-RELATED"/>
    <property type="match status" value="1"/>
</dbReference>
<dbReference type="InterPro" id="IPR042092">
    <property type="entry name" value="PsdUridine_s_RsuA/RluB/E/F_cat"/>
</dbReference>
<dbReference type="EC" id="5.4.99.-" evidence="7"/>
<comment type="catalytic activity">
    <reaction evidence="4">
        <text>uridine(516) in 16S rRNA = pseudouridine(516) in 16S rRNA</text>
        <dbReference type="Rhea" id="RHEA:38867"/>
        <dbReference type="Rhea" id="RHEA-COMP:10089"/>
        <dbReference type="Rhea" id="RHEA-COMP:10090"/>
        <dbReference type="ChEBI" id="CHEBI:65314"/>
        <dbReference type="ChEBI" id="CHEBI:65315"/>
        <dbReference type="EC" id="5.4.99.19"/>
    </reaction>
</comment>
<dbReference type="GO" id="GO:0003723">
    <property type="term" value="F:RNA binding"/>
    <property type="evidence" value="ECO:0007669"/>
    <property type="project" value="UniProtKB-KW"/>
</dbReference>
<keyword evidence="2 6" id="KW-0694">RNA-binding</keyword>
<feature type="domain" description="RNA-binding S4" evidence="8">
    <location>
        <begin position="1"/>
        <end position="62"/>
    </location>
</feature>
<evidence type="ECO:0000313" key="9">
    <source>
        <dbReference type="EMBL" id="PHQ14079.1"/>
    </source>
</evidence>
<dbReference type="FunFam" id="3.30.70.1560:FF:000001">
    <property type="entry name" value="Pseudouridine synthase"/>
    <property type="match status" value="1"/>
</dbReference>
<evidence type="ECO:0000256" key="2">
    <source>
        <dbReference type="ARBA" id="ARBA00022884"/>
    </source>
</evidence>
<evidence type="ECO:0000256" key="6">
    <source>
        <dbReference type="PROSITE-ProRule" id="PRU00182"/>
    </source>
</evidence>
<dbReference type="NCBIfam" id="TIGR00093">
    <property type="entry name" value="pseudouridine synthase"/>
    <property type="match status" value="1"/>
</dbReference>
<dbReference type="AlphaFoldDB" id="A0A2G1UI28"/>
<dbReference type="PROSITE" id="PS01149">
    <property type="entry name" value="PSI_RSU"/>
    <property type="match status" value="1"/>
</dbReference>
<dbReference type="InterPro" id="IPR000748">
    <property type="entry name" value="PsdUridine_synth_RsuA/RluB/E/F"/>
</dbReference>
<dbReference type="PANTHER" id="PTHR47683:SF4">
    <property type="entry name" value="PSEUDOURIDINE SYNTHASE"/>
    <property type="match status" value="1"/>
</dbReference>
<dbReference type="InterPro" id="IPR036986">
    <property type="entry name" value="S4_RNA-bd_sf"/>
</dbReference>
<dbReference type="Pfam" id="PF00849">
    <property type="entry name" value="PseudoU_synth_2"/>
    <property type="match status" value="1"/>
</dbReference>
<dbReference type="PROSITE" id="PS50889">
    <property type="entry name" value="S4"/>
    <property type="match status" value="1"/>
</dbReference>
<evidence type="ECO:0000256" key="4">
    <source>
        <dbReference type="ARBA" id="ARBA00036749"/>
    </source>
</evidence>
<dbReference type="InterPro" id="IPR006145">
    <property type="entry name" value="PsdUridine_synth_RsuA/RluA"/>
</dbReference>
<dbReference type="CDD" id="cd02553">
    <property type="entry name" value="PseudoU_synth_RsuA"/>
    <property type="match status" value="1"/>
</dbReference>
<dbReference type="GO" id="GO:0005829">
    <property type="term" value="C:cytosol"/>
    <property type="evidence" value="ECO:0007669"/>
    <property type="project" value="UniProtKB-ARBA"/>
</dbReference>
<dbReference type="RefSeq" id="WP_099615434.1">
    <property type="nucleotide sequence ID" value="NZ_KZ319374.1"/>
</dbReference>
<evidence type="ECO:0000256" key="7">
    <source>
        <dbReference type="RuleBase" id="RU003887"/>
    </source>
</evidence>
<dbReference type="Pfam" id="PF01479">
    <property type="entry name" value="S4"/>
    <property type="match status" value="1"/>
</dbReference>